<dbReference type="Proteomes" id="UP001144341">
    <property type="component" value="Unassembled WGS sequence"/>
</dbReference>
<accession>A0ABT4L1P1</accession>
<keyword evidence="2 5" id="KW-0812">Transmembrane</keyword>
<feature type="transmembrane region" description="Helical" evidence="5">
    <location>
        <begin position="21"/>
        <end position="43"/>
    </location>
</feature>
<comment type="caution">
    <text evidence="6">The sequence shown here is derived from an EMBL/GenBank/DDBJ whole genome shotgun (WGS) entry which is preliminary data.</text>
</comment>
<comment type="subcellular location">
    <subcellularLocation>
        <location evidence="1">Membrane</location>
        <topology evidence="1">Multi-pass membrane protein</topology>
    </subcellularLocation>
</comment>
<evidence type="ECO:0000256" key="3">
    <source>
        <dbReference type="ARBA" id="ARBA00022989"/>
    </source>
</evidence>
<proteinExistence type="predicted"/>
<dbReference type="Gene3D" id="1.50.10.150">
    <property type="entry name" value="Voltage-dependent anion channel"/>
    <property type="match status" value="1"/>
</dbReference>
<evidence type="ECO:0000256" key="4">
    <source>
        <dbReference type="ARBA" id="ARBA00023136"/>
    </source>
</evidence>
<keyword evidence="7" id="KW-1185">Reference proteome</keyword>
<dbReference type="Pfam" id="PF03595">
    <property type="entry name" value="SLAC1"/>
    <property type="match status" value="1"/>
</dbReference>
<dbReference type="InterPro" id="IPR052951">
    <property type="entry name" value="Tellurite_res_ion_channel"/>
</dbReference>
<feature type="transmembrane region" description="Helical" evidence="5">
    <location>
        <begin position="55"/>
        <end position="82"/>
    </location>
</feature>
<dbReference type="InterPro" id="IPR004695">
    <property type="entry name" value="SLAC1/Mae1/Ssu1/TehA"/>
</dbReference>
<dbReference type="RefSeq" id="WP_269416758.1">
    <property type="nucleotide sequence ID" value="NZ_JAPWGL010000005.1"/>
</dbReference>
<keyword evidence="4 5" id="KW-0472">Membrane</keyword>
<keyword evidence="3 5" id="KW-1133">Transmembrane helix</keyword>
<dbReference type="EMBL" id="JAPWGL010000005">
    <property type="protein sequence ID" value="MCZ4225098.1"/>
    <property type="molecule type" value="Genomic_DNA"/>
</dbReference>
<feature type="transmembrane region" description="Helical" evidence="5">
    <location>
        <begin position="247"/>
        <end position="264"/>
    </location>
</feature>
<reference evidence="6" key="1">
    <citation type="submission" date="2022-12" db="EMBL/GenBank/DDBJ databases">
        <title>Genome sequence of SJ11.</title>
        <authorList>
            <person name="Woo H."/>
        </authorList>
    </citation>
    <scope>NUCLEOTIDE SEQUENCE</scope>
    <source>
        <strain evidence="6">SJ11</strain>
    </source>
</reference>
<feature type="transmembrane region" description="Helical" evidence="5">
    <location>
        <begin position="94"/>
        <end position="113"/>
    </location>
</feature>
<feature type="transmembrane region" description="Helical" evidence="5">
    <location>
        <begin position="185"/>
        <end position="207"/>
    </location>
</feature>
<name>A0ABT4L1P1_9SPHI</name>
<evidence type="ECO:0000256" key="5">
    <source>
        <dbReference type="SAM" id="Phobius"/>
    </source>
</evidence>
<evidence type="ECO:0000256" key="1">
    <source>
        <dbReference type="ARBA" id="ARBA00004141"/>
    </source>
</evidence>
<protein>
    <recommendedName>
        <fullName evidence="8">C4-dicarboxylate ABC transporter</fullName>
    </recommendedName>
</protein>
<evidence type="ECO:0000256" key="2">
    <source>
        <dbReference type="ARBA" id="ARBA00022692"/>
    </source>
</evidence>
<dbReference type="PANTHER" id="PTHR37955:SF1">
    <property type="entry name" value="DEP DOMAIN-CONTAINING PROTEIN"/>
    <property type="match status" value="1"/>
</dbReference>
<feature type="transmembrane region" description="Helical" evidence="5">
    <location>
        <begin position="299"/>
        <end position="323"/>
    </location>
</feature>
<gene>
    <name evidence="6" type="ORF">O0931_17430</name>
</gene>
<dbReference type="PANTHER" id="PTHR37955">
    <property type="entry name" value="TELLURITE RESISTANCE PROTEIN TEHA"/>
    <property type="match status" value="1"/>
</dbReference>
<feature type="transmembrane region" description="Helical" evidence="5">
    <location>
        <begin position="219"/>
        <end position="241"/>
    </location>
</feature>
<sequence length="337" mass="37090">MIIIDENSLGKKNGNELRKNVVQYLPVGLFGSTVAYAGLAIALKQLAALYNFHTFYATAVAVLGWTVFVLLTIFYFIKFLLFPSAVREELKHPVTGNFLGTFFISAVLLAGLAAPHSILFARITWLAGTVGGLVFLCTLTSRLYKGALNVLDTVPPILIPGLTVLNAATSGDTMGFGWFGNKFDVILFSVGIAYVFVFFIVITYRLIHRSPVIEFLVPTLLLMSAPFTVGFICYLNIVSYIDLFGTVMFYFGFFVYAVLFFSVFKKGLHFMISWWGACFATGALTNSAFRYAIVGQDVMVKFMATGLFVGLVLMIAVTSYLTINRLVTGKLLKPASE</sequence>
<dbReference type="InterPro" id="IPR038665">
    <property type="entry name" value="Voltage-dep_anion_channel_sf"/>
</dbReference>
<feature type="transmembrane region" description="Helical" evidence="5">
    <location>
        <begin position="271"/>
        <end position="293"/>
    </location>
</feature>
<feature type="transmembrane region" description="Helical" evidence="5">
    <location>
        <begin position="146"/>
        <end position="165"/>
    </location>
</feature>
<evidence type="ECO:0000313" key="6">
    <source>
        <dbReference type="EMBL" id="MCZ4225098.1"/>
    </source>
</evidence>
<evidence type="ECO:0000313" key="7">
    <source>
        <dbReference type="Proteomes" id="UP001144341"/>
    </source>
</evidence>
<organism evidence="6 7">
    <name type="scientific">Pedobacter rhodius</name>
    <dbReference type="NCBI Taxonomy" id="3004098"/>
    <lineage>
        <taxon>Bacteria</taxon>
        <taxon>Pseudomonadati</taxon>
        <taxon>Bacteroidota</taxon>
        <taxon>Sphingobacteriia</taxon>
        <taxon>Sphingobacteriales</taxon>
        <taxon>Sphingobacteriaceae</taxon>
        <taxon>Pedobacter</taxon>
    </lineage>
</organism>
<evidence type="ECO:0008006" key="8">
    <source>
        <dbReference type="Google" id="ProtNLM"/>
    </source>
</evidence>
<feature type="transmembrane region" description="Helical" evidence="5">
    <location>
        <begin position="119"/>
        <end position="139"/>
    </location>
</feature>